<dbReference type="EMBL" id="JAJSOF020000033">
    <property type="protein sequence ID" value="KAJ4429661.1"/>
    <property type="molecule type" value="Genomic_DNA"/>
</dbReference>
<reference evidence="1 2" key="1">
    <citation type="journal article" date="2022" name="Allergy">
        <title>Genome assembly and annotation of Periplaneta americana reveal a comprehensive cockroach allergen profile.</title>
        <authorList>
            <person name="Wang L."/>
            <person name="Xiong Q."/>
            <person name="Saelim N."/>
            <person name="Wang L."/>
            <person name="Nong W."/>
            <person name="Wan A.T."/>
            <person name="Shi M."/>
            <person name="Liu X."/>
            <person name="Cao Q."/>
            <person name="Hui J.H.L."/>
            <person name="Sookrung N."/>
            <person name="Leung T.F."/>
            <person name="Tungtrongchitr A."/>
            <person name="Tsui S.K.W."/>
        </authorList>
    </citation>
    <scope>NUCLEOTIDE SEQUENCE [LARGE SCALE GENOMIC DNA]</scope>
    <source>
        <strain evidence="1">PWHHKU_190912</strain>
    </source>
</reference>
<proteinExistence type="predicted"/>
<protein>
    <submittedName>
        <fullName evidence="1">Uncharacterized protein</fullName>
    </submittedName>
</protein>
<evidence type="ECO:0000313" key="1">
    <source>
        <dbReference type="EMBL" id="KAJ4429661.1"/>
    </source>
</evidence>
<accession>A0ABQ8S711</accession>
<dbReference type="Proteomes" id="UP001148838">
    <property type="component" value="Unassembled WGS sequence"/>
</dbReference>
<organism evidence="1 2">
    <name type="scientific">Periplaneta americana</name>
    <name type="common">American cockroach</name>
    <name type="synonym">Blatta americana</name>
    <dbReference type="NCBI Taxonomy" id="6978"/>
    <lineage>
        <taxon>Eukaryota</taxon>
        <taxon>Metazoa</taxon>
        <taxon>Ecdysozoa</taxon>
        <taxon>Arthropoda</taxon>
        <taxon>Hexapoda</taxon>
        <taxon>Insecta</taxon>
        <taxon>Pterygota</taxon>
        <taxon>Neoptera</taxon>
        <taxon>Polyneoptera</taxon>
        <taxon>Dictyoptera</taxon>
        <taxon>Blattodea</taxon>
        <taxon>Blattoidea</taxon>
        <taxon>Blattidae</taxon>
        <taxon>Blattinae</taxon>
        <taxon>Periplaneta</taxon>
    </lineage>
</organism>
<evidence type="ECO:0000313" key="2">
    <source>
        <dbReference type="Proteomes" id="UP001148838"/>
    </source>
</evidence>
<sequence length="435" mass="49458">MAAGGVGELLLIDEIKTKEVYLNISAVLRFAAYPGFMQATPHAPRRAPTGRHRRLASFAKTVLNYTSEYNPFFLRKTFEKSGDNAGEMSPGSSTESCPAFARIGLRENPGKNLNQRFWRVSLSTMHSLRASDNSVAENGTTSYTRHFSNLPDYGKSKILALKFPYASVPAVCPRVQCPVSEFLLSLQLRTVPPPKYTSHQQSANHNCQLYRPYSATNRGTEIEGFENKVLRKIFGAKRDEVSGEWRKLHNAVLHELYPSPDIIRNIKSRRLRWAGHVTRMGESRNAYRVLIGRPEGKRPLERPRRRWEDNIKMDLREVGYDGRDWINLAQDRDQWRPYVRAAMNLRVRTSLMNKLVEVGEFPKQAEVRQEFARKHFNVVDTAHEAVSFVPIRSCHEVSLELKRSPIDPDALKKAVEAVIAPSGNKISIREACTGL</sequence>
<name>A0ABQ8S711_PERAM</name>
<comment type="caution">
    <text evidence="1">The sequence shown here is derived from an EMBL/GenBank/DDBJ whole genome shotgun (WGS) entry which is preliminary data.</text>
</comment>
<gene>
    <name evidence="1" type="ORF">ANN_21862</name>
</gene>
<keyword evidence="2" id="KW-1185">Reference proteome</keyword>